<dbReference type="InterPro" id="IPR026983">
    <property type="entry name" value="DHC"/>
</dbReference>
<dbReference type="EMBL" id="AHIV02001922">
    <property type="protein sequence ID" value="RQX67964.1"/>
    <property type="molecule type" value="Genomic_DNA"/>
</dbReference>
<reference evidence="3 4" key="1">
    <citation type="submission" date="2017-10" db="EMBL/GenBank/DDBJ databases">
        <authorList>
            <person name="Sibley D."/>
            <person name="Venepally P."/>
            <person name="Karamycheva S."/>
            <person name="Hadjithomas M."/>
            <person name="Khan A."/>
            <person name="Brunk B."/>
            <person name="Roos D."/>
            <person name="Caler E."/>
            <person name="Lorenzi H."/>
        </authorList>
    </citation>
    <scope>NUCLEOTIDE SEQUENCE [LARGE SCALE GENOMIC DNA]</scope>
    <source>
        <strain evidence="3 4">CAST</strain>
    </source>
</reference>
<dbReference type="GO" id="GO:0051959">
    <property type="term" value="F:dynein light intermediate chain binding"/>
    <property type="evidence" value="ECO:0007669"/>
    <property type="project" value="InterPro"/>
</dbReference>
<feature type="chain" id="PRO_5018784797" evidence="2">
    <location>
        <begin position="23"/>
        <end position="82"/>
    </location>
</feature>
<gene>
    <name evidence="3" type="ORF">TGCAST_306338C</name>
</gene>
<dbReference type="PANTHER" id="PTHR46532:SF4">
    <property type="entry name" value="AAA+ ATPASE DOMAIN-CONTAINING PROTEIN"/>
    <property type="match status" value="1"/>
</dbReference>
<feature type="signal peptide" evidence="2">
    <location>
        <begin position="1"/>
        <end position="22"/>
    </location>
</feature>
<keyword evidence="2" id="KW-0732">Signal</keyword>
<sequence length="82" mass="9257">MNNVSEACVFQVALLGLQMVWTTDCHEALEKLSRERDKSIMNATNKKFVAMMTDLVAACLSDLGTQLNRTKYETLVTIHVHQ</sequence>
<evidence type="ECO:0000313" key="4">
    <source>
        <dbReference type="Proteomes" id="UP000284452"/>
    </source>
</evidence>
<dbReference type="PANTHER" id="PTHR46532">
    <property type="entry name" value="MALE FERTILITY FACTOR KL5"/>
    <property type="match status" value="1"/>
</dbReference>
<dbReference type="GO" id="GO:0045505">
    <property type="term" value="F:dynein intermediate chain binding"/>
    <property type="evidence" value="ECO:0007669"/>
    <property type="project" value="InterPro"/>
</dbReference>
<name>A0A3R8AYQ7_TOXGO</name>
<dbReference type="VEuPathDB" id="ToxoDB:TGCAST_306338C"/>
<feature type="non-terminal residue" evidence="3">
    <location>
        <position position="82"/>
    </location>
</feature>
<organism evidence="3 4">
    <name type="scientific">Toxoplasma gondii CAST</name>
    <dbReference type="NCBI Taxonomy" id="943122"/>
    <lineage>
        <taxon>Eukaryota</taxon>
        <taxon>Sar</taxon>
        <taxon>Alveolata</taxon>
        <taxon>Apicomplexa</taxon>
        <taxon>Conoidasida</taxon>
        <taxon>Coccidia</taxon>
        <taxon>Eucoccidiorida</taxon>
        <taxon>Eimeriorina</taxon>
        <taxon>Sarcocystidae</taxon>
        <taxon>Toxoplasma</taxon>
    </lineage>
</organism>
<keyword evidence="3" id="KW-0969">Cilium</keyword>
<dbReference type="Proteomes" id="UP000284452">
    <property type="component" value="Unassembled WGS sequence"/>
</dbReference>
<dbReference type="GO" id="GO:0007018">
    <property type="term" value="P:microtubule-based movement"/>
    <property type="evidence" value="ECO:0007669"/>
    <property type="project" value="InterPro"/>
</dbReference>
<dbReference type="Gene3D" id="1.20.58.1120">
    <property type="match status" value="1"/>
</dbReference>
<evidence type="ECO:0000256" key="2">
    <source>
        <dbReference type="SAM" id="SignalP"/>
    </source>
</evidence>
<dbReference type="AlphaFoldDB" id="A0A3R8AYQ7"/>
<protein>
    <submittedName>
        <fullName evidence="3">Putative dynein gamma chain, flagellar outer arm</fullName>
    </submittedName>
</protein>
<comment type="similarity">
    <text evidence="1">Belongs to the dynein heavy chain family.</text>
</comment>
<evidence type="ECO:0000313" key="3">
    <source>
        <dbReference type="EMBL" id="RQX67964.1"/>
    </source>
</evidence>
<proteinExistence type="inferred from homology"/>
<keyword evidence="3" id="KW-0282">Flagellum</keyword>
<comment type="caution">
    <text evidence="3">The sequence shown here is derived from an EMBL/GenBank/DDBJ whole genome shotgun (WGS) entry which is preliminary data.</text>
</comment>
<accession>A0A3R8AYQ7</accession>
<keyword evidence="3" id="KW-0966">Cell projection</keyword>
<dbReference type="GO" id="GO:0005858">
    <property type="term" value="C:axonemal dynein complex"/>
    <property type="evidence" value="ECO:0007669"/>
    <property type="project" value="TreeGrafter"/>
</dbReference>
<evidence type="ECO:0000256" key="1">
    <source>
        <dbReference type="ARBA" id="ARBA00008887"/>
    </source>
</evidence>